<dbReference type="HAMAP" id="MF_02204">
    <property type="entry name" value="Pal"/>
    <property type="match status" value="1"/>
</dbReference>
<evidence type="ECO:0000256" key="8">
    <source>
        <dbReference type="HAMAP-Rule" id="MF_02204"/>
    </source>
</evidence>
<dbReference type="FunCoup" id="A0A371RKA9">
    <property type="interactions" value="90"/>
</dbReference>
<evidence type="ECO:0000256" key="1">
    <source>
        <dbReference type="ARBA" id="ARBA00022618"/>
    </source>
</evidence>
<feature type="domain" description="OmpA-like" evidence="11">
    <location>
        <begin position="56"/>
        <end position="173"/>
    </location>
</feature>
<name>A0A371RKA9_9PROT</name>
<dbReference type="PRINTS" id="PR01021">
    <property type="entry name" value="OMPADOMAIN"/>
</dbReference>
<dbReference type="InterPro" id="IPR014169">
    <property type="entry name" value="Pal_lipo_C"/>
</dbReference>
<protein>
    <recommendedName>
        <fullName evidence="8">Peptidoglycan-associated lipoprotein</fullName>
        <shortName evidence="8">PAL</shortName>
    </recommendedName>
</protein>
<dbReference type="PANTHER" id="PTHR30329">
    <property type="entry name" value="STATOR ELEMENT OF FLAGELLAR MOTOR COMPLEX"/>
    <property type="match status" value="1"/>
</dbReference>
<comment type="function">
    <text evidence="8">Part of the Tol-Pal system, which plays a role in outer membrane invagination during cell division and is important for maintaining outer membrane integrity.</text>
</comment>
<keyword evidence="5 8" id="KW-0998">Cell outer membrane</keyword>
<dbReference type="OrthoDB" id="9809164at2"/>
<evidence type="ECO:0000256" key="9">
    <source>
        <dbReference type="SAM" id="MobiDB-lite"/>
    </source>
</evidence>
<evidence type="ECO:0000313" key="12">
    <source>
        <dbReference type="EMBL" id="RFB05874.1"/>
    </source>
</evidence>
<sequence>MLKKVMGRGVALVALATLAACASTNTSDEMADAETVVPERSSSMTPATQGPAPGSQADLEQNVGARVHFGYNQYNLTNEAQGILRRQAAWLKEYPNARIRLEGNADERGTREYNLALGARRANAAKAYLVALGIDDSRVTVVSYGKERPVDPRSTPEAWAMNRNSTTVLRTTVGS</sequence>
<dbReference type="PROSITE" id="PS51257">
    <property type="entry name" value="PROKAR_LIPOPROTEIN"/>
    <property type="match status" value="1"/>
</dbReference>
<dbReference type="PROSITE" id="PS01068">
    <property type="entry name" value="OMPA_1"/>
    <property type="match status" value="1"/>
</dbReference>
<reference evidence="12 13" key="1">
    <citation type="submission" date="2018-08" db="EMBL/GenBank/DDBJ databases">
        <title>Parvularcula sp. SM1705, isolated from surface water of the South Sea China.</title>
        <authorList>
            <person name="Sun L."/>
        </authorList>
    </citation>
    <scope>NUCLEOTIDE SEQUENCE [LARGE SCALE GENOMIC DNA]</scope>
    <source>
        <strain evidence="12 13">SM1705</strain>
    </source>
</reference>
<dbReference type="AlphaFoldDB" id="A0A371RKA9"/>
<organism evidence="12 13">
    <name type="scientific">Parvularcula marina</name>
    <dbReference type="NCBI Taxonomy" id="2292771"/>
    <lineage>
        <taxon>Bacteria</taxon>
        <taxon>Pseudomonadati</taxon>
        <taxon>Pseudomonadota</taxon>
        <taxon>Alphaproteobacteria</taxon>
        <taxon>Parvularculales</taxon>
        <taxon>Parvularculaceae</taxon>
        <taxon>Parvularcula</taxon>
    </lineage>
</organism>
<dbReference type="NCBIfam" id="TIGR02802">
    <property type="entry name" value="Pal_lipo"/>
    <property type="match status" value="1"/>
</dbReference>
<evidence type="ECO:0000256" key="5">
    <source>
        <dbReference type="ARBA" id="ARBA00023237"/>
    </source>
</evidence>
<keyword evidence="1 8" id="KW-0132">Cell division</keyword>
<dbReference type="CDD" id="cd07185">
    <property type="entry name" value="OmpA_C-like"/>
    <property type="match status" value="1"/>
</dbReference>
<keyword evidence="2 8" id="KW-0732">Signal</keyword>
<evidence type="ECO:0000313" key="13">
    <source>
        <dbReference type="Proteomes" id="UP000264589"/>
    </source>
</evidence>
<evidence type="ECO:0000256" key="7">
    <source>
        <dbReference type="ARBA" id="ARBA00023306"/>
    </source>
</evidence>
<dbReference type="InterPro" id="IPR039001">
    <property type="entry name" value="Pal"/>
</dbReference>
<evidence type="ECO:0000256" key="2">
    <source>
        <dbReference type="ARBA" id="ARBA00022729"/>
    </source>
</evidence>
<dbReference type="SUPFAM" id="SSF103088">
    <property type="entry name" value="OmpA-like"/>
    <property type="match status" value="1"/>
</dbReference>
<feature type="region of interest" description="Disordered" evidence="9">
    <location>
        <begin position="27"/>
        <end position="58"/>
    </location>
</feature>
<keyword evidence="13" id="KW-1185">Reference proteome</keyword>
<gene>
    <name evidence="8 12" type="primary">pal</name>
    <name evidence="12" type="ORF">DX908_11715</name>
</gene>
<dbReference type="GO" id="GO:0051301">
    <property type="term" value="P:cell division"/>
    <property type="evidence" value="ECO:0007669"/>
    <property type="project" value="UniProtKB-UniRule"/>
</dbReference>
<dbReference type="EMBL" id="QUQO01000001">
    <property type="protein sequence ID" value="RFB05874.1"/>
    <property type="molecule type" value="Genomic_DNA"/>
</dbReference>
<comment type="similarity">
    <text evidence="8">Belongs to the Pal lipoprotein family.</text>
</comment>
<evidence type="ECO:0000256" key="10">
    <source>
        <dbReference type="SAM" id="SignalP"/>
    </source>
</evidence>
<dbReference type="PANTHER" id="PTHR30329:SF21">
    <property type="entry name" value="LIPOPROTEIN YIAD-RELATED"/>
    <property type="match status" value="1"/>
</dbReference>
<keyword evidence="6 8" id="KW-0449">Lipoprotein</keyword>
<dbReference type="Proteomes" id="UP000264589">
    <property type="component" value="Unassembled WGS sequence"/>
</dbReference>
<dbReference type="InterPro" id="IPR006665">
    <property type="entry name" value="OmpA-like"/>
</dbReference>
<keyword evidence="7 8" id="KW-0131">Cell cycle</keyword>
<comment type="subcellular location">
    <subcellularLocation>
        <location evidence="8">Cell outer membrane</location>
        <topology evidence="8">Lipid-anchor</topology>
    </subcellularLocation>
</comment>
<evidence type="ECO:0000256" key="4">
    <source>
        <dbReference type="ARBA" id="ARBA00023139"/>
    </source>
</evidence>
<proteinExistence type="inferred from homology"/>
<dbReference type="RefSeq" id="WP_116392506.1">
    <property type="nucleotide sequence ID" value="NZ_QUQO01000001.1"/>
</dbReference>
<dbReference type="InterPro" id="IPR050330">
    <property type="entry name" value="Bact_OuterMem_StrucFunc"/>
</dbReference>
<accession>A0A371RKA9</accession>
<dbReference type="InterPro" id="IPR036737">
    <property type="entry name" value="OmpA-like_sf"/>
</dbReference>
<evidence type="ECO:0000256" key="6">
    <source>
        <dbReference type="ARBA" id="ARBA00023288"/>
    </source>
</evidence>
<dbReference type="Gene3D" id="3.30.1330.60">
    <property type="entry name" value="OmpA-like domain"/>
    <property type="match status" value="1"/>
</dbReference>
<dbReference type="Pfam" id="PF00691">
    <property type="entry name" value="OmpA"/>
    <property type="match status" value="1"/>
</dbReference>
<feature type="chain" id="PRO_5016588912" description="Peptidoglycan-associated lipoprotein" evidence="10">
    <location>
        <begin position="23"/>
        <end position="175"/>
    </location>
</feature>
<dbReference type="GO" id="GO:0009279">
    <property type="term" value="C:cell outer membrane"/>
    <property type="evidence" value="ECO:0007669"/>
    <property type="project" value="UniProtKB-SubCell"/>
</dbReference>
<dbReference type="InterPro" id="IPR006664">
    <property type="entry name" value="OMP_bac"/>
</dbReference>
<feature type="signal peptide" evidence="10">
    <location>
        <begin position="1"/>
        <end position="22"/>
    </location>
</feature>
<dbReference type="InParanoid" id="A0A371RKA9"/>
<evidence type="ECO:0000259" key="11">
    <source>
        <dbReference type="PROSITE" id="PS51123"/>
    </source>
</evidence>
<dbReference type="InterPro" id="IPR006690">
    <property type="entry name" value="OMPA-like_CS"/>
</dbReference>
<keyword evidence="3 8" id="KW-0472">Membrane</keyword>
<comment type="caution">
    <text evidence="12">The sequence shown here is derived from an EMBL/GenBank/DDBJ whole genome shotgun (WGS) entry which is preliminary data.</text>
</comment>
<dbReference type="PROSITE" id="PS51123">
    <property type="entry name" value="OMPA_2"/>
    <property type="match status" value="1"/>
</dbReference>
<evidence type="ECO:0000256" key="3">
    <source>
        <dbReference type="ARBA" id="ARBA00023136"/>
    </source>
</evidence>
<comment type="subunit">
    <text evidence="8">The Tol-Pal system is composed of five core proteins: the inner membrane proteins TolA, TolQ and TolR, the periplasmic protein TolB and the outer membrane protein Pal. They form a network linking the inner and outer membranes and the peptidoglycan layer.</text>
</comment>
<keyword evidence="4 8" id="KW-0564">Palmitate</keyword>